<keyword evidence="6" id="KW-0472">Membrane</keyword>
<comment type="subcellular location">
    <subcellularLocation>
        <location evidence="1">Cell membrane</location>
        <topology evidence="1">Peripheral membrane protein</topology>
    </subcellularLocation>
</comment>
<accession>A0A6L6GQ96</accession>
<dbReference type="PANTHER" id="PTHR37316:SF3">
    <property type="entry name" value="TEICHOIC ACID GLYCEROL-PHOSPHATE TRANSFERASE"/>
    <property type="match status" value="1"/>
</dbReference>
<dbReference type="Gene3D" id="3.40.50.12580">
    <property type="match status" value="1"/>
</dbReference>
<dbReference type="AlphaFoldDB" id="A0A6I6EL03"/>
<keyword evidence="10" id="KW-1185">Reference proteome</keyword>
<keyword evidence="3" id="KW-1003">Cell membrane</keyword>
<evidence type="ECO:0000313" key="7">
    <source>
        <dbReference type="EMBL" id="MTD28001.1"/>
    </source>
</evidence>
<dbReference type="Pfam" id="PF04464">
    <property type="entry name" value="Glyphos_transf"/>
    <property type="match status" value="1"/>
</dbReference>
<comment type="similarity">
    <text evidence="2">Belongs to the CDP-glycerol glycerophosphotransferase family.</text>
</comment>
<dbReference type="SUPFAM" id="SSF53756">
    <property type="entry name" value="UDP-Glycosyltransferase/glycogen phosphorylase"/>
    <property type="match status" value="1"/>
</dbReference>
<dbReference type="EMBL" id="CP046509">
    <property type="protein sequence ID" value="QGU85699.1"/>
    <property type="molecule type" value="Genomic_DNA"/>
</dbReference>
<name>A0A6I6EL03_9GAMM</name>
<dbReference type="InterPro" id="IPR051612">
    <property type="entry name" value="Teichoic_Acid_Biosynth"/>
</dbReference>
<gene>
    <name evidence="7" type="ORF">GK011_13745</name>
    <name evidence="8" type="ORF">GN242_00025</name>
</gene>
<sequence>MNHEFYLRISNISKKTVKKKIVLFFGRETFSDNTKYLYLKALEEQSDFQCIWCSCEETLIATLKEKNLPCHLISNDTFQETINLFLSAAVALFSVNPSQSLYGSEEIFSALQGAKHFQLWHGVSVKHLLLTLTPHLNLMDYDFRRSVDFASQADCILSTSSHLDRHFNAFFGCKRIVRAGYPRNEVIKRPATEHELIGSELPPSVLKTLENSTLKKVFFAPTWQREESNLITSDPDFLKKVAILCKKNNAELFIKSHPMIINDDKTRKLPGNITFLNASLDIYPHLNKFDLLITDYSSILFDFLLTEKPILRLEINSGEHRRYEPDFSLVPDIDFAYQFNKKNIEQVFKQALENDVKQADRQKMAAALYETEVLQSSSSLIRFLQSEVKTAVDASQQFTVEQY</sequence>
<proteinExistence type="inferred from homology"/>
<dbReference type="GO" id="GO:0005886">
    <property type="term" value="C:plasma membrane"/>
    <property type="evidence" value="ECO:0007669"/>
    <property type="project" value="UniProtKB-SubCell"/>
</dbReference>
<dbReference type="Gene3D" id="3.40.50.11820">
    <property type="match status" value="1"/>
</dbReference>
<evidence type="ECO:0000256" key="6">
    <source>
        <dbReference type="ARBA" id="ARBA00023136"/>
    </source>
</evidence>
<evidence type="ECO:0000313" key="9">
    <source>
        <dbReference type="Proteomes" id="UP000424752"/>
    </source>
</evidence>
<reference evidence="7 10" key="1">
    <citation type="submission" date="2019-11" db="EMBL/GenBank/DDBJ databases">
        <title>Erwinia sp. nov., isolated from feces of birds in Tibet plateau of China.</title>
        <authorList>
            <person name="Ge Y."/>
        </authorList>
    </citation>
    <scope>NUCLEOTIDE SEQUENCE [LARGE SCALE GENOMIC DNA]</scope>
    <source>
        <strain evidence="7 10">J316</strain>
    </source>
</reference>
<organism evidence="8 9">
    <name type="scientific">Erwinia sorbitola</name>
    <dbReference type="NCBI Taxonomy" id="2681984"/>
    <lineage>
        <taxon>Bacteria</taxon>
        <taxon>Pseudomonadati</taxon>
        <taxon>Pseudomonadota</taxon>
        <taxon>Gammaproteobacteria</taxon>
        <taxon>Enterobacterales</taxon>
        <taxon>Erwiniaceae</taxon>
        <taxon>Erwinia</taxon>
    </lineage>
</organism>
<dbReference type="GO" id="GO:0047355">
    <property type="term" value="F:CDP-glycerol glycerophosphotransferase activity"/>
    <property type="evidence" value="ECO:0007669"/>
    <property type="project" value="InterPro"/>
</dbReference>
<protein>
    <recommendedName>
        <fullName evidence="11">CDP-glycerol--glycerophosphate glycerophosphotransferase</fullName>
    </recommendedName>
</protein>
<keyword evidence="4" id="KW-0808">Transferase</keyword>
<evidence type="ECO:0008006" key="11">
    <source>
        <dbReference type="Google" id="ProtNLM"/>
    </source>
</evidence>
<dbReference type="PANTHER" id="PTHR37316">
    <property type="entry name" value="TEICHOIC ACID GLYCEROL-PHOSPHATE PRIMASE"/>
    <property type="match status" value="1"/>
</dbReference>
<dbReference type="Proteomes" id="UP000480164">
    <property type="component" value="Unassembled WGS sequence"/>
</dbReference>
<dbReference type="EMBL" id="WLZX01000005">
    <property type="protein sequence ID" value="MTD28001.1"/>
    <property type="molecule type" value="Genomic_DNA"/>
</dbReference>
<evidence type="ECO:0000256" key="5">
    <source>
        <dbReference type="ARBA" id="ARBA00022944"/>
    </source>
</evidence>
<dbReference type="RefSeq" id="WP_154753262.1">
    <property type="nucleotide sequence ID" value="NZ_CP046509.1"/>
</dbReference>
<evidence type="ECO:0000256" key="1">
    <source>
        <dbReference type="ARBA" id="ARBA00004202"/>
    </source>
</evidence>
<evidence type="ECO:0000313" key="10">
    <source>
        <dbReference type="Proteomes" id="UP000480164"/>
    </source>
</evidence>
<dbReference type="Proteomes" id="UP000424752">
    <property type="component" value="Chromosome"/>
</dbReference>
<keyword evidence="5" id="KW-0777">Teichoic acid biosynthesis</keyword>
<evidence type="ECO:0000313" key="8">
    <source>
        <dbReference type="EMBL" id="QGU85699.1"/>
    </source>
</evidence>
<evidence type="ECO:0000256" key="3">
    <source>
        <dbReference type="ARBA" id="ARBA00022475"/>
    </source>
</evidence>
<reference evidence="8 9" key="2">
    <citation type="submission" date="2019-12" db="EMBL/GenBank/DDBJ databases">
        <title>Erwinia sp. nov., isolated from droppings of birds in the Qinghai-Tiebt plateau of China.</title>
        <authorList>
            <person name="Ge Y."/>
        </authorList>
    </citation>
    <scope>NUCLEOTIDE SEQUENCE [LARGE SCALE GENOMIC DNA]</scope>
    <source>
        <strain evidence="8 9">J780</strain>
    </source>
</reference>
<dbReference type="GO" id="GO:0019350">
    <property type="term" value="P:teichoic acid biosynthetic process"/>
    <property type="evidence" value="ECO:0007669"/>
    <property type="project" value="UniProtKB-KW"/>
</dbReference>
<evidence type="ECO:0000256" key="4">
    <source>
        <dbReference type="ARBA" id="ARBA00022679"/>
    </source>
</evidence>
<accession>A0A6I6EL03</accession>
<dbReference type="InterPro" id="IPR043149">
    <property type="entry name" value="TagF_N"/>
</dbReference>
<dbReference type="InterPro" id="IPR007554">
    <property type="entry name" value="Glycerophosphate_synth"/>
</dbReference>
<dbReference type="InterPro" id="IPR043148">
    <property type="entry name" value="TagF_C"/>
</dbReference>
<dbReference type="KEGG" id="erwi:GN242_00025"/>
<evidence type="ECO:0000256" key="2">
    <source>
        <dbReference type="ARBA" id="ARBA00010488"/>
    </source>
</evidence>